<keyword evidence="4" id="KW-1185">Reference proteome</keyword>
<dbReference type="RefSeq" id="WP_267773857.1">
    <property type="nucleotide sequence ID" value="NZ_JAPNKE010000002.1"/>
</dbReference>
<reference evidence="3" key="1">
    <citation type="submission" date="2022-11" db="EMBL/GenBank/DDBJ databases">
        <title>Minimal conservation of predation-associated metabolite biosynthetic gene clusters underscores biosynthetic potential of Myxococcota including descriptions for ten novel species: Archangium lansinium sp. nov., Myxococcus landrumus sp. nov., Nannocystis bai.</title>
        <authorList>
            <person name="Ahearne A."/>
            <person name="Stevens C."/>
            <person name="Phillips K."/>
        </authorList>
    </citation>
    <scope>NUCLEOTIDE SEQUENCE</scope>
    <source>
        <strain evidence="3">Na p29</strain>
    </source>
</reference>
<proteinExistence type="predicted"/>
<organism evidence="3 4">
    <name type="scientific">Nannocystis pusilla</name>
    <dbReference type="NCBI Taxonomy" id="889268"/>
    <lineage>
        <taxon>Bacteria</taxon>
        <taxon>Pseudomonadati</taxon>
        <taxon>Myxococcota</taxon>
        <taxon>Polyangia</taxon>
        <taxon>Nannocystales</taxon>
        <taxon>Nannocystaceae</taxon>
        <taxon>Nannocystis</taxon>
    </lineage>
</organism>
<dbReference type="EMBL" id="JAPNKE010000002">
    <property type="protein sequence ID" value="MCY1010769.1"/>
    <property type="molecule type" value="Genomic_DNA"/>
</dbReference>
<dbReference type="AlphaFoldDB" id="A0A9X3J1J5"/>
<sequence>MKTLPLLRRLGFLFSCTACAVLVPTGCDVKVDVEEGGGKDEEPAPDDCQQQYVNCLDQGHTADECAPLLEGCEPAPVPVPDDCEQAFQVCLEAGIDPTICKLELEQCLPTQPPPVDCQFEVSECLKQGQPPEVCEQLCRPTRARRRRPTTASSSSRCASRRGSIRPSARTS</sequence>
<dbReference type="Proteomes" id="UP001150924">
    <property type="component" value="Unassembled WGS sequence"/>
</dbReference>
<gene>
    <name evidence="3" type="ORF">OV079_35440</name>
</gene>
<evidence type="ECO:0000256" key="1">
    <source>
        <dbReference type="SAM" id="MobiDB-lite"/>
    </source>
</evidence>
<feature type="chain" id="PRO_5040721691" evidence="2">
    <location>
        <begin position="21"/>
        <end position="171"/>
    </location>
</feature>
<feature type="signal peptide" evidence="2">
    <location>
        <begin position="1"/>
        <end position="20"/>
    </location>
</feature>
<protein>
    <submittedName>
        <fullName evidence="3">Uncharacterized protein</fullName>
    </submittedName>
</protein>
<comment type="caution">
    <text evidence="3">The sequence shown here is derived from an EMBL/GenBank/DDBJ whole genome shotgun (WGS) entry which is preliminary data.</text>
</comment>
<keyword evidence="2" id="KW-0732">Signal</keyword>
<evidence type="ECO:0000313" key="3">
    <source>
        <dbReference type="EMBL" id="MCY1010769.1"/>
    </source>
</evidence>
<evidence type="ECO:0000313" key="4">
    <source>
        <dbReference type="Proteomes" id="UP001150924"/>
    </source>
</evidence>
<evidence type="ECO:0000256" key="2">
    <source>
        <dbReference type="SAM" id="SignalP"/>
    </source>
</evidence>
<name>A0A9X3J1J5_9BACT</name>
<accession>A0A9X3J1J5</accession>
<feature type="region of interest" description="Disordered" evidence="1">
    <location>
        <begin position="141"/>
        <end position="171"/>
    </location>
</feature>